<gene>
    <name evidence="7" type="ORF">Malapachy_3608</name>
</gene>
<feature type="domain" description="Protein kinase" evidence="6">
    <location>
        <begin position="15"/>
        <end position="296"/>
    </location>
</feature>
<accession>A0A0M9VR60</accession>
<dbReference type="InterPro" id="IPR008271">
    <property type="entry name" value="Ser/Thr_kinase_AS"/>
</dbReference>
<dbReference type="PROSITE" id="PS00108">
    <property type="entry name" value="PROTEIN_KINASE_ST"/>
    <property type="match status" value="1"/>
</dbReference>
<evidence type="ECO:0000256" key="3">
    <source>
        <dbReference type="PROSITE-ProRule" id="PRU10141"/>
    </source>
</evidence>
<organism evidence="7 8">
    <name type="scientific">Malassezia pachydermatis</name>
    <dbReference type="NCBI Taxonomy" id="77020"/>
    <lineage>
        <taxon>Eukaryota</taxon>
        <taxon>Fungi</taxon>
        <taxon>Dikarya</taxon>
        <taxon>Basidiomycota</taxon>
        <taxon>Ustilaginomycotina</taxon>
        <taxon>Malasseziomycetes</taxon>
        <taxon>Malasseziales</taxon>
        <taxon>Malasseziaceae</taxon>
        <taxon>Malassezia</taxon>
    </lineage>
</organism>
<keyword evidence="4" id="KW-0723">Serine/threonine-protein kinase</keyword>
<dbReference type="InterPro" id="IPR017441">
    <property type="entry name" value="Protein_kinase_ATP_BS"/>
</dbReference>
<dbReference type="RefSeq" id="XP_017993924.1">
    <property type="nucleotide sequence ID" value="XM_018138073.1"/>
</dbReference>
<dbReference type="STRING" id="77020.A0A0M9VR60"/>
<dbReference type="AlphaFoldDB" id="A0A0M9VR60"/>
<feature type="compositionally biased region" description="Low complexity" evidence="5">
    <location>
        <begin position="352"/>
        <end position="368"/>
    </location>
</feature>
<feature type="region of interest" description="Disordered" evidence="5">
    <location>
        <begin position="351"/>
        <end position="381"/>
    </location>
</feature>
<dbReference type="PROSITE" id="PS50011">
    <property type="entry name" value="PROTEIN_KINASE_DOM"/>
    <property type="match status" value="1"/>
</dbReference>
<evidence type="ECO:0000256" key="5">
    <source>
        <dbReference type="SAM" id="MobiDB-lite"/>
    </source>
</evidence>
<keyword evidence="7" id="KW-0418">Kinase</keyword>
<evidence type="ECO:0000256" key="4">
    <source>
        <dbReference type="RuleBase" id="RU000304"/>
    </source>
</evidence>
<dbReference type="Proteomes" id="UP000037751">
    <property type="component" value="Unassembled WGS sequence"/>
</dbReference>
<comment type="caution">
    <text evidence="7">The sequence shown here is derived from an EMBL/GenBank/DDBJ whole genome shotgun (WGS) entry which is preliminary data.</text>
</comment>
<keyword evidence="2 3" id="KW-0067">ATP-binding</keyword>
<dbReference type="InterPro" id="IPR000719">
    <property type="entry name" value="Prot_kinase_dom"/>
</dbReference>
<dbReference type="SMART" id="SM00220">
    <property type="entry name" value="S_TKc"/>
    <property type="match status" value="1"/>
</dbReference>
<dbReference type="OrthoDB" id="68483at2759"/>
<proteinExistence type="inferred from homology"/>
<evidence type="ECO:0000313" key="7">
    <source>
        <dbReference type="EMBL" id="KOS16292.1"/>
    </source>
</evidence>
<evidence type="ECO:0000256" key="2">
    <source>
        <dbReference type="ARBA" id="ARBA00022840"/>
    </source>
</evidence>
<dbReference type="SUPFAM" id="SSF56112">
    <property type="entry name" value="Protein kinase-like (PK-like)"/>
    <property type="match status" value="1"/>
</dbReference>
<evidence type="ECO:0000259" key="6">
    <source>
        <dbReference type="PROSITE" id="PS50011"/>
    </source>
</evidence>
<dbReference type="Gene3D" id="1.10.510.10">
    <property type="entry name" value="Transferase(Phosphotransferase) domain 1"/>
    <property type="match status" value="1"/>
</dbReference>
<dbReference type="Pfam" id="PF00069">
    <property type="entry name" value="Pkinase"/>
    <property type="match status" value="1"/>
</dbReference>
<dbReference type="PROSITE" id="PS00107">
    <property type="entry name" value="PROTEIN_KINASE_ATP"/>
    <property type="match status" value="1"/>
</dbReference>
<dbReference type="CDD" id="cd14008">
    <property type="entry name" value="STKc_LKB1_CaMKK"/>
    <property type="match status" value="1"/>
</dbReference>
<reference evidence="7 8" key="1">
    <citation type="submission" date="2015-07" db="EMBL/GenBank/DDBJ databases">
        <title>Draft Genome Sequence of Malassezia furfur CBS1878 and Malassezia pachydermatis CBS1879.</title>
        <authorList>
            <person name="Triana S."/>
            <person name="Ohm R."/>
            <person name="Gonzalez A."/>
            <person name="DeCock H."/>
            <person name="Restrepo S."/>
            <person name="Celis A."/>
        </authorList>
    </citation>
    <scope>NUCLEOTIDE SEQUENCE [LARGE SCALE GENOMIC DNA]</scope>
    <source>
        <strain evidence="7 8">CBS 1879</strain>
    </source>
</reference>
<dbReference type="EMBL" id="LGAV01000001">
    <property type="protein sequence ID" value="KOS16292.1"/>
    <property type="molecule type" value="Genomic_DNA"/>
</dbReference>
<feature type="compositionally biased region" description="Polar residues" evidence="5">
    <location>
        <begin position="370"/>
        <end position="381"/>
    </location>
</feature>
<keyword evidence="1 3" id="KW-0547">Nucleotide-binding</keyword>
<feature type="binding site" evidence="3">
    <location>
        <position position="46"/>
    </location>
    <ligand>
        <name>ATP</name>
        <dbReference type="ChEBI" id="CHEBI:30616"/>
    </ligand>
</feature>
<keyword evidence="8" id="KW-1185">Reference proteome</keyword>
<dbReference type="PANTHER" id="PTHR24346:SF77">
    <property type="entry name" value="SERINE THREONINE PROTEIN KINASE"/>
    <property type="match status" value="1"/>
</dbReference>
<evidence type="ECO:0000313" key="8">
    <source>
        <dbReference type="Proteomes" id="UP000037751"/>
    </source>
</evidence>
<dbReference type="PANTHER" id="PTHR24346">
    <property type="entry name" value="MAP/MICROTUBULE AFFINITY-REGULATING KINASE"/>
    <property type="match status" value="1"/>
</dbReference>
<dbReference type="GO" id="GO:0035556">
    <property type="term" value="P:intracellular signal transduction"/>
    <property type="evidence" value="ECO:0007669"/>
    <property type="project" value="TreeGrafter"/>
</dbReference>
<dbReference type="FunFam" id="1.10.510.10:FF:000571">
    <property type="entry name" value="Maternal embryonic leucine zipper kinase"/>
    <property type="match status" value="1"/>
</dbReference>
<dbReference type="InterPro" id="IPR011009">
    <property type="entry name" value="Kinase-like_dom_sf"/>
</dbReference>
<dbReference type="VEuPathDB" id="FungiDB:Malapachy_3608"/>
<sequence length="458" mass="50740">MSQELKDGSRKINQYHILKEIGFGAFAIVHIGEVQEDGDHKFVAIKEFDKRRLRRKRLMNAHKPIRHALRESSEDPLYLVRSEVAIMKKLHHPHVLRLFEALDDAEQGHLFLVFEYCPGGPIFNVVPGEQVEPLPEEKARHYFRQVLSGIDYLHQNGVVHRDIKPENILLTDDNDTCKIVDFGVSEMFYKPGNDTVKGAAGSPAFMSPELCELEAGETHACPDDVWAFGVTLYCMVMGRLPFYKEGLLDLYHEIIHSDVTFDGHVSPACQDLLSRMLDKSVSSRITIPEIYTHPWVTDHGNKPMPTLSEIDKAFAVNDITEEDLQCAVCRISSMFHVARAVSKFKRAGSRHNSLASCSDSSDNSNPVSPGRTQSPRAIGSAQNPSISQVLAIYSLPAQTHNGANNTRAPLVSSPQTTLDIPADELDKESNSTTVDNAGGTMLSASPTMTTGFVYSGSP</sequence>
<name>A0A0M9VR60_9BASI</name>
<dbReference type="GO" id="GO:0005737">
    <property type="term" value="C:cytoplasm"/>
    <property type="evidence" value="ECO:0007669"/>
    <property type="project" value="TreeGrafter"/>
</dbReference>
<dbReference type="GeneID" id="28729949"/>
<dbReference type="GO" id="GO:0004674">
    <property type="term" value="F:protein serine/threonine kinase activity"/>
    <property type="evidence" value="ECO:0007669"/>
    <property type="project" value="UniProtKB-KW"/>
</dbReference>
<keyword evidence="7" id="KW-0808">Transferase</keyword>
<comment type="similarity">
    <text evidence="4">Belongs to the protein kinase superfamily.</text>
</comment>
<evidence type="ECO:0000256" key="1">
    <source>
        <dbReference type="ARBA" id="ARBA00022741"/>
    </source>
</evidence>
<protein>
    <submittedName>
        <fullName evidence="7">Camkk meta protein kinase</fullName>
    </submittedName>
</protein>
<dbReference type="GO" id="GO:0005524">
    <property type="term" value="F:ATP binding"/>
    <property type="evidence" value="ECO:0007669"/>
    <property type="project" value="UniProtKB-UniRule"/>
</dbReference>